<comment type="cofactor">
    <cofactor evidence="1">
        <name>FAD</name>
        <dbReference type="ChEBI" id="CHEBI:57692"/>
    </cofactor>
</comment>
<reference evidence="7 8" key="1">
    <citation type="submission" date="2019-05" db="EMBL/GenBank/DDBJ databases">
        <title>Mycolicibacterium sphagni ENV482 genome assembly.</title>
        <authorList>
            <person name="Chen W."/>
            <person name="Faulkner N.W."/>
            <person name="Hyman M.R."/>
        </authorList>
    </citation>
    <scope>NUCLEOTIDE SEQUENCE [LARGE SCALE GENOMIC DNA]</scope>
    <source>
        <strain evidence="7 8">ENV482</strain>
    </source>
</reference>
<protein>
    <submittedName>
        <fullName evidence="7">FAD-binding oxidoreductase</fullName>
    </submittedName>
</protein>
<dbReference type="PROSITE" id="PS00862">
    <property type="entry name" value="OX2_COVAL_FAD"/>
    <property type="match status" value="1"/>
</dbReference>
<proteinExistence type="inferred from homology"/>
<dbReference type="InterPro" id="IPR016167">
    <property type="entry name" value="FAD-bd_PCMH_sub1"/>
</dbReference>
<comment type="similarity">
    <text evidence="2">Belongs to the oxygen-dependent FAD-linked oxidoreductase family.</text>
</comment>
<gene>
    <name evidence="7" type="ORF">FEG63_20300</name>
</gene>
<dbReference type="InterPro" id="IPR036318">
    <property type="entry name" value="FAD-bd_PCMH-like_sf"/>
</dbReference>
<dbReference type="Proteomes" id="UP000708347">
    <property type="component" value="Unassembled WGS sequence"/>
</dbReference>
<dbReference type="Gene3D" id="3.30.465.10">
    <property type="match status" value="1"/>
</dbReference>
<evidence type="ECO:0000256" key="5">
    <source>
        <dbReference type="ARBA" id="ARBA00023002"/>
    </source>
</evidence>
<evidence type="ECO:0000256" key="3">
    <source>
        <dbReference type="ARBA" id="ARBA00022630"/>
    </source>
</evidence>
<dbReference type="Gene3D" id="3.40.462.20">
    <property type="match status" value="1"/>
</dbReference>
<dbReference type="InterPro" id="IPR006094">
    <property type="entry name" value="Oxid_FAD_bind_N"/>
</dbReference>
<evidence type="ECO:0000313" key="7">
    <source>
        <dbReference type="EMBL" id="NTY61888.1"/>
    </source>
</evidence>
<dbReference type="InterPro" id="IPR016169">
    <property type="entry name" value="FAD-bd_PCMH_sub2"/>
</dbReference>
<dbReference type="InterPro" id="IPR016166">
    <property type="entry name" value="FAD-bd_PCMH"/>
</dbReference>
<keyword evidence="5" id="KW-0560">Oxidoreductase</keyword>
<evidence type="ECO:0000313" key="8">
    <source>
        <dbReference type="Proteomes" id="UP000708347"/>
    </source>
</evidence>
<sequence length="482" mass="48979">MSGEISRQAFVRRALGGLAGAALLGSCRSVTPKAVSTPAPPDWNALGSQLDGQLTMPSSAGYAAAKGVFNSRFAGSTPTAIITAASVTDVQKAVAFAATNHIGISARSGGHSYIGASALDATLVIDLRRLPGGIDLDAGRNLVTVPPATDLDSVQTQLAASGRSIPSGSCPTVGVAGLTLGGGLGSDARRCGLTCDALVSASLVLPTGAVVTASANDHDDLFWALRGGGGGNFGVVTSLTFRTFPATDRDVVTMTFPMESAAAVIVSWLSWLSIADRDIWGMVNITVGDGPGRCTVILATPPGTGSSVAGEMLAAAGLSASSTRTRTLNRIDFVHYFEGGDAARVPRAFVAGSDIVGEMTSAAADSIVAAVSAWPQSAGSATAVVESLSGAVDDIDPAGSAFPWRRQAAAVQWYTEGPSDAATSWLTAAHYTLGSASVGGYINYPETGDPLARYLGPNLQRFITIRQKYDPTGLIRSGIGAA</sequence>
<evidence type="ECO:0000256" key="1">
    <source>
        <dbReference type="ARBA" id="ARBA00001974"/>
    </source>
</evidence>
<dbReference type="SUPFAM" id="SSF56176">
    <property type="entry name" value="FAD-binding/transporter-associated domain-like"/>
    <property type="match status" value="1"/>
</dbReference>
<keyword evidence="8" id="KW-1185">Reference proteome</keyword>
<comment type="caution">
    <text evidence="7">The sequence shown here is derived from an EMBL/GenBank/DDBJ whole genome shotgun (WGS) entry which is preliminary data.</text>
</comment>
<evidence type="ECO:0000256" key="2">
    <source>
        <dbReference type="ARBA" id="ARBA00005466"/>
    </source>
</evidence>
<dbReference type="PROSITE" id="PS51387">
    <property type="entry name" value="FAD_PCMH"/>
    <property type="match status" value="1"/>
</dbReference>
<dbReference type="EMBL" id="VBSB01000012">
    <property type="protein sequence ID" value="NTY61888.1"/>
    <property type="molecule type" value="Genomic_DNA"/>
</dbReference>
<dbReference type="PANTHER" id="PTHR42973">
    <property type="entry name" value="BINDING OXIDOREDUCTASE, PUTATIVE (AFU_ORTHOLOGUE AFUA_1G17690)-RELATED"/>
    <property type="match status" value="1"/>
</dbReference>
<dbReference type="Pfam" id="PF01565">
    <property type="entry name" value="FAD_binding_4"/>
    <property type="match status" value="1"/>
</dbReference>
<dbReference type="Gene3D" id="3.30.43.10">
    <property type="entry name" value="Uridine Diphospho-n-acetylenolpyruvylglucosamine Reductase, domain 2"/>
    <property type="match status" value="1"/>
</dbReference>
<dbReference type="PANTHER" id="PTHR42973:SF39">
    <property type="entry name" value="FAD-BINDING PCMH-TYPE DOMAIN-CONTAINING PROTEIN"/>
    <property type="match status" value="1"/>
</dbReference>
<accession>A0ABX2K454</accession>
<dbReference type="InterPro" id="IPR006093">
    <property type="entry name" value="Oxy_OxRdtase_FAD_BS"/>
</dbReference>
<name>A0ABX2K454_9MYCO</name>
<evidence type="ECO:0000259" key="6">
    <source>
        <dbReference type="PROSITE" id="PS51387"/>
    </source>
</evidence>
<dbReference type="PROSITE" id="PS51257">
    <property type="entry name" value="PROKAR_LIPOPROTEIN"/>
    <property type="match status" value="1"/>
</dbReference>
<dbReference type="RefSeq" id="WP_174399620.1">
    <property type="nucleotide sequence ID" value="NZ_VBSB01000012.1"/>
</dbReference>
<keyword evidence="4" id="KW-0274">FAD</keyword>
<organism evidence="7 8">
    <name type="scientific">Mycolicibacterium sphagni</name>
    <dbReference type="NCBI Taxonomy" id="1786"/>
    <lineage>
        <taxon>Bacteria</taxon>
        <taxon>Bacillati</taxon>
        <taxon>Actinomycetota</taxon>
        <taxon>Actinomycetes</taxon>
        <taxon>Mycobacteriales</taxon>
        <taxon>Mycobacteriaceae</taxon>
        <taxon>Mycolicibacterium</taxon>
    </lineage>
</organism>
<keyword evidence="3" id="KW-0285">Flavoprotein</keyword>
<feature type="domain" description="FAD-binding PCMH-type" evidence="6">
    <location>
        <begin position="74"/>
        <end position="246"/>
    </location>
</feature>
<evidence type="ECO:0000256" key="4">
    <source>
        <dbReference type="ARBA" id="ARBA00022827"/>
    </source>
</evidence>
<dbReference type="InterPro" id="IPR050416">
    <property type="entry name" value="FAD-linked_Oxidoreductase"/>
</dbReference>